<dbReference type="EC" id="3.5.4.31" evidence="3"/>
<dbReference type="STRING" id="1577791.Mpt1_c10880"/>
<keyword evidence="1 3" id="KW-0378">Hydrolase</keyword>
<evidence type="ECO:0000259" key="2">
    <source>
        <dbReference type="Pfam" id="PF01979"/>
    </source>
</evidence>
<feature type="domain" description="Amidohydrolase-related" evidence="2">
    <location>
        <begin position="52"/>
        <end position="401"/>
    </location>
</feature>
<dbReference type="HOGENOM" id="CLU_012358_2_1_2"/>
<evidence type="ECO:0000313" key="4">
    <source>
        <dbReference type="Proteomes" id="UP000030787"/>
    </source>
</evidence>
<dbReference type="InterPro" id="IPR032466">
    <property type="entry name" value="Metal_Hydrolase"/>
</dbReference>
<dbReference type="InterPro" id="IPR050287">
    <property type="entry name" value="MTA/SAH_deaminase"/>
</dbReference>
<dbReference type="KEGG" id="mear:Mpt1_c10880"/>
<dbReference type="Pfam" id="PF01979">
    <property type="entry name" value="Amidohydro_1"/>
    <property type="match status" value="1"/>
</dbReference>
<dbReference type="InterPro" id="IPR006680">
    <property type="entry name" value="Amidohydro-rel"/>
</dbReference>
<proteinExistence type="predicted"/>
<organism evidence="3 4">
    <name type="scientific">Candidatus Methanoplasma termitum</name>
    <dbReference type="NCBI Taxonomy" id="1577791"/>
    <lineage>
        <taxon>Archaea</taxon>
        <taxon>Methanobacteriati</taxon>
        <taxon>Thermoplasmatota</taxon>
        <taxon>Thermoplasmata</taxon>
        <taxon>Methanomassiliicoccales</taxon>
        <taxon>Methanomassiliicoccaceae</taxon>
        <taxon>Candidatus Methanoplasma</taxon>
    </lineage>
</organism>
<dbReference type="CDD" id="cd01298">
    <property type="entry name" value="ATZ_TRZ_like"/>
    <property type="match status" value="1"/>
</dbReference>
<dbReference type="RefSeq" id="WP_048112900.1">
    <property type="nucleotide sequence ID" value="NZ_CP010070.1"/>
</dbReference>
<evidence type="ECO:0000256" key="1">
    <source>
        <dbReference type="ARBA" id="ARBA00022801"/>
    </source>
</evidence>
<dbReference type="InterPro" id="IPR011059">
    <property type="entry name" value="Metal-dep_hydrolase_composite"/>
</dbReference>
<sequence length="429" mass="47108">MITVIRDAWIVTQDPQRRMIRGDVVIDGEKIASVGKEFKGTADKEIKASGDIVMPGLINTHTHVAMTVMKGTVDDVPFPKFLERVFKIDSDRTDKDIAIGTKIGCAEMIRTGTTTFVDLYYSEDVIAKATMEAGIRGVLCWCVLDQEMTTQIGNPLQNCKNFYNSFKRKRKIMPGVGLQGVYVCNEETCRGAKEFSDAKNLPLTFHLSETRGEVNEHRKKTGKRPAEWLNDIGVLGKNCIAAHSAWLTMNEVRAMADAGMSISSCPVSNMKLATGGVAPIPEFLKYGVNVTVGTDGSTTNNSLDMMAEMKTLGLLQKSSRWDPTVANAQELLDFATINAAKAIGMQDSLGSIEAGKYADIVILSGRSPNLRPLLPENMISNIIYSASSSNVRTVMCQGDIVLEEGRVTTIDEEKVLSESEEMWRSLCLR</sequence>
<dbReference type="EMBL" id="CP010070">
    <property type="protein sequence ID" value="AIZ56955.1"/>
    <property type="molecule type" value="Genomic_DNA"/>
</dbReference>
<keyword evidence="4" id="KW-1185">Reference proteome</keyword>
<dbReference type="PANTHER" id="PTHR43794">
    <property type="entry name" value="AMINOHYDROLASE SSNA-RELATED"/>
    <property type="match status" value="1"/>
</dbReference>
<dbReference type="EC" id="3.5.4.28" evidence="3"/>
<accession>A0A0A7LCQ7</accession>
<dbReference type="SUPFAM" id="SSF51338">
    <property type="entry name" value="Composite domain of metallo-dependent hydrolases"/>
    <property type="match status" value="1"/>
</dbReference>
<protein>
    <submittedName>
        <fullName evidence="3">MtaD2 protein</fullName>
        <ecNumber evidence="3">3.5.4.28</ecNumber>
        <ecNumber evidence="3">3.5.4.31</ecNumber>
    </submittedName>
</protein>
<dbReference type="Proteomes" id="UP000030787">
    <property type="component" value="Chromosome"/>
</dbReference>
<dbReference type="GO" id="GO:0050270">
    <property type="term" value="F:S-adenosylhomocysteine deaminase activity"/>
    <property type="evidence" value="ECO:0007669"/>
    <property type="project" value="UniProtKB-EC"/>
</dbReference>
<dbReference type="AlphaFoldDB" id="A0A0A7LCQ7"/>
<dbReference type="PANTHER" id="PTHR43794:SF11">
    <property type="entry name" value="AMIDOHYDROLASE-RELATED DOMAIN-CONTAINING PROTEIN"/>
    <property type="match status" value="1"/>
</dbReference>
<evidence type="ECO:0000313" key="3">
    <source>
        <dbReference type="EMBL" id="AIZ56955.1"/>
    </source>
</evidence>
<dbReference type="Gene3D" id="2.30.40.10">
    <property type="entry name" value="Urease, subunit C, domain 1"/>
    <property type="match status" value="1"/>
</dbReference>
<dbReference type="Gene3D" id="3.20.20.140">
    <property type="entry name" value="Metal-dependent hydrolases"/>
    <property type="match status" value="1"/>
</dbReference>
<dbReference type="SUPFAM" id="SSF51556">
    <property type="entry name" value="Metallo-dependent hydrolases"/>
    <property type="match status" value="1"/>
</dbReference>
<dbReference type="GO" id="GO:0090614">
    <property type="term" value="F:5'-methylthioadenosine deaminase activity"/>
    <property type="evidence" value="ECO:0007669"/>
    <property type="project" value="UniProtKB-EC"/>
</dbReference>
<dbReference type="OrthoDB" id="372084at2157"/>
<gene>
    <name evidence="3" type="primary">mtaD2</name>
    <name evidence="3" type="ORF">Mpt1_c10880</name>
</gene>
<reference evidence="3 4" key="1">
    <citation type="journal article" date="2014" name="Appl. Environ. Microbiol.">
        <title>Comparative Genome Analysis of 'Candidatus Methanoplasma termitum' Indicates a New Mode of Energy Metabolism in the Seventh Order of Methanogens.</title>
        <authorList>
            <person name="Lang K."/>
            <person name="Schuldes J."/>
            <person name="Klingl A."/>
            <person name="Poehlein A."/>
            <person name="Daniel R."/>
            <person name="Brune A."/>
        </authorList>
    </citation>
    <scope>NUCLEOTIDE SEQUENCE [LARGE SCALE GENOMIC DNA]</scope>
    <source>
        <strain evidence="4">Mpt1</strain>
    </source>
</reference>
<name>A0A0A7LCQ7_9ARCH</name>
<dbReference type="GeneID" id="24818750"/>